<evidence type="ECO:0000259" key="4">
    <source>
        <dbReference type="Pfam" id="PF08450"/>
    </source>
</evidence>
<accession>A0A2V1HLV5</accession>
<proteinExistence type="inferred from homology"/>
<dbReference type="GO" id="GO:0019853">
    <property type="term" value="P:L-ascorbic acid biosynthetic process"/>
    <property type="evidence" value="ECO:0007669"/>
    <property type="project" value="TreeGrafter"/>
</dbReference>
<keyword evidence="6" id="KW-1185">Reference proteome</keyword>
<feature type="binding site" evidence="3">
    <location>
        <position position="142"/>
    </location>
    <ligand>
        <name>substrate</name>
    </ligand>
</feature>
<dbReference type="GO" id="GO:0005509">
    <property type="term" value="F:calcium ion binding"/>
    <property type="evidence" value="ECO:0007669"/>
    <property type="project" value="TreeGrafter"/>
</dbReference>
<feature type="binding site" evidence="3">
    <location>
        <position position="234"/>
    </location>
    <ligand>
        <name>a divalent metal cation</name>
        <dbReference type="ChEBI" id="CHEBI:60240"/>
    </ligand>
</feature>
<dbReference type="SUPFAM" id="SSF63829">
    <property type="entry name" value="Calcium-dependent phosphotriesterase"/>
    <property type="match status" value="1"/>
</dbReference>
<name>A0A2V1HLV5_9MICO</name>
<gene>
    <name evidence="5" type="ORF">DDQ50_14945</name>
</gene>
<feature type="active site" description="Proton donor/acceptor" evidence="2">
    <location>
        <position position="234"/>
    </location>
</feature>
<feature type="binding site" evidence="3">
    <location>
        <position position="144"/>
    </location>
    <ligand>
        <name>substrate</name>
    </ligand>
</feature>
<dbReference type="PANTHER" id="PTHR10907">
    <property type="entry name" value="REGUCALCIN"/>
    <property type="match status" value="1"/>
</dbReference>
<feature type="binding site" evidence="3">
    <location>
        <position position="57"/>
    </location>
    <ligand>
        <name>a divalent metal cation</name>
        <dbReference type="ChEBI" id="CHEBI:60240"/>
    </ligand>
</feature>
<comment type="caution">
    <text evidence="5">The sequence shown here is derived from an EMBL/GenBank/DDBJ whole genome shotgun (WGS) entry which is preliminary data.</text>
</comment>
<reference evidence="5 6" key="1">
    <citation type="submission" date="2018-05" db="EMBL/GenBank/DDBJ databases">
        <title>Amnibacterium sp. M8JJ-5, whole genome shotgun sequence.</title>
        <authorList>
            <person name="Tuo L."/>
        </authorList>
    </citation>
    <scope>NUCLEOTIDE SEQUENCE [LARGE SCALE GENOMIC DNA]</scope>
    <source>
        <strain evidence="5 6">M8JJ-5</strain>
    </source>
</reference>
<evidence type="ECO:0000256" key="2">
    <source>
        <dbReference type="PIRSR" id="PIRSR605511-1"/>
    </source>
</evidence>
<dbReference type="Proteomes" id="UP000244893">
    <property type="component" value="Unassembled WGS sequence"/>
</dbReference>
<evidence type="ECO:0000313" key="6">
    <source>
        <dbReference type="Proteomes" id="UP000244893"/>
    </source>
</evidence>
<dbReference type="AlphaFoldDB" id="A0A2V1HLV5"/>
<sequence>MASTLERRLCGFSERPGYAQAASANSKDDLHREHHVTIPAAIGEARIWRDGRAILGESLWWKDDALHWCDITAGRLHRGPGSGATDGSNDTVLSFDPPLASFQPRASGGYVIALGSRVVVCDADGGAEREIARVAHTHGGIRFNEGKCDPAGEFQLGSMNITTGEPDAAVYRVTSAGARLVRGGFGTANGFEWSVDETTAYLTDTATETIYRAPWTAEAGFGELVPFISGRMHDGLTIDRDGYLWSGIYGDGVVVRISPEGEVVETVEIPAPNVTSVAFGGDDLSTLFVATARENLTEEQLEAHPQSGGVFAVDTRTAGLPVRTFAG</sequence>
<keyword evidence="3" id="KW-0862">Zinc</keyword>
<feature type="domain" description="SMP-30/Gluconolactonase/LRE-like region" evidence="4">
    <location>
        <begin position="55"/>
        <end position="293"/>
    </location>
</feature>
<dbReference type="PANTHER" id="PTHR10907:SF47">
    <property type="entry name" value="REGUCALCIN"/>
    <property type="match status" value="1"/>
</dbReference>
<dbReference type="InterPro" id="IPR005511">
    <property type="entry name" value="SMP-30"/>
</dbReference>
<dbReference type="InterPro" id="IPR013658">
    <property type="entry name" value="SGL"/>
</dbReference>
<dbReference type="InterPro" id="IPR011042">
    <property type="entry name" value="6-blade_b-propeller_TolB-like"/>
</dbReference>
<comment type="similarity">
    <text evidence="1">Belongs to the SMP-30/CGR1 family.</text>
</comment>
<dbReference type="OrthoDB" id="2633250at2"/>
<dbReference type="GO" id="GO:0004341">
    <property type="term" value="F:gluconolactonase activity"/>
    <property type="evidence" value="ECO:0007669"/>
    <property type="project" value="TreeGrafter"/>
</dbReference>
<evidence type="ECO:0000313" key="5">
    <source>
        <dbReference type="EMBL" id="PVZ93603.1"/>
    </source>
</evidence>
<protein>
    <recommendedName>
        <fullName evidence="4">SMP-30/Gluconolactonase/LRE-like region domain-containing protein</fullName>
    </recommendedName>
</protein>
<keyword evidence="3" id="KW-0479">Metal-binding</keyword>
<organism evidence="5 6">
    <name type="scientific">Amnibacterium flavum</name>
    <dbReference type="NCBI Taxonomy" id="2173173"/>
    <lineage>
        <taxon>Bacteria</taxon>
        <taxon>Bacillati</taxon>
        <taxon>Actinomycetota</taxon>
        <taxon>Actinomycetes</taxon>
        <taxon>Micrococcales</taxon>
        <taxon>Microbacteriaceae</taxon>
        <taxon>Amnibacterium</taxon>
    </lineage>
</organism>
<dbReference type="PRINTS" id="PR01790">
    <property type="entry name" value="SMP30FAMILY"/>
</dbReference>
<dbReference type="Pfam" id="PF08450">
    <property type="entry name" value="SGL"/>
    <property type="match status" value="1"/>
</dbReference>
<dbReference type="EMBL" id="QEOP01000003">
    <property type="protein sequence ID" value="PVZ93603.1"/>
    <property type="molecule type" value="Genomic_DNA"/>
</dbReference>
<evidence type="ECO:0000256" key="1">
    <source>
        <dbReference type="ARBA" id="ARBA00008853"/>
    </source>
</evidence>
<evidence type="ECO:0000256" key="3">
    <source>
        <dbReference type="PIRSR" id="PIRSR605511-2"/>
    </source>
</evidence>
<dbReference type="Gene3D" id="2.120.10.30">
    <property type="entry name" value="TolB, C-terminal domain"/>
    <property type="match status" value="1"/>
</dbReference>
<comment type="cofactor">
    <cofactor evidence="3">
        <name>Zn(2+)</name>
        <dbReference type="ChEBI" id="CHEBI:29105"/>
    </cofactor>
    <text evidence="3">Binds 1 divalent metal cation per subunit.</text>
</comment>
<feature type="binding site" evidence="3">
    <location>
        <position position="189"/>
    </location>
    <ligand>
        <name>a divalent metal cation</name>
        <dbReference type="ChEBI" id="CHEBI:60240"/>
    </ligand>
</feature>